<dbReference type="PRINTS" id="PR01576">
    <property type="entry name" value="PDEFORMYLASE"/>
</dbReference>
<dbReference type="Proteomes" id="UP000278962">
    <property type="component" value="Unassembled WGS sequence"/>
</dbReference>
<dbReference type="NCBIfam" id="NF001159">
    <property type="entry name" value="PRK00150.1-3"/>
    <property type="match status" value="1"/>
</dbReference>
<keyword evidence="4" id="KW-1185">Reference proteome</keyword>
<name>A0A660LGB8_9ACTN</name>
<dbReference type="NCBIfam" id="TIGR00079">
    <property type="entry name" value="pept_deformyl"/>
    <property type="match status" value="1"/>
</dbReference>
<comment type="function">
    <text evidence="2">Removes the formyl group from the N-terminal Met of newly synthesized proteins. Requires at least a dipeptide for an efficient rate of reaction. N-terminal L-methionine is a prerequisite for activity but the enzyme has broad specificity at other positions.</text>
</comment>
<dbReference type="InterPro" id="IPR023635">
    <property type="entry name" value="Peptide_deformylase"/>
</dbReference>
<feature type="active site" evidence="2">
    <location>
        <position position="145"/>
    </location>
</feature>
<dbReference type="PIRSF" id="PIRSF004749">
    <property type="entry name" value="Pep_def"/>
    <property type="match status" value="1"/>
</dbReference>
<dbReference type="EC" id="3.5.1.88" evidence="2"/>
<dbReference type="AlphaFoldDB" id="A0A660LGB8"/>
<gene>
    <name evidence="2" type="primary">def</name>
    <name evidence="3" type="ORF">C8N24_3178</name>
</gene>
<protein>
    <recommendedName>
        <fullName evidence="2">Peptide deformylase</fullName>
        <shortName evidence="2">PDF</shortName>
        <ecNumber evidence="2">3.5.1.88</ecNumber>
    </recommendedName>
    <alternativeName>
        <fullName evidence="2">Polypeptide deformylase</fullName>
    </alternativeName>
</protein>
<dbReference type="SUPFAM" id="SSF56420">
    <property type="entry name" value="Peptide deformylase"/>
    <property type="match status" value="1"/>
</dbReference>
<evidence type="ECO:0000313" key="3">
    <source>
        <dbReference type="EMBL" id="RKQ93316.1"/>
    </source>
</evidence>
<comment type="similarity">
    <text evidence="1 2">Belongs to the polypeptide deformylase family.</text>
</comment>
<dbReference type="RefSeq" id="WP_121251324.1">
    <property type="nucleotide sequence ID" value="NZ_RBIL01000001.1"/>
</dbReference>
<dbReference type="InterPro" id="IPR036821">
    <property type="entry name" value="Peptide_deformylase_sf"/>
</dbReference>
<keyword evidence="2" id="KW-0479">Metal-binding</keyword>
<dbReference type="GO" id="GO:0042586">
    <property type="term" value="F:peptide deformylase activity"/>
    <property type="evidence" value="ECO:0007669"/>
    <property type="project" value="UniProtKB-UniRule"/>
</dbReference>
<accession>A0A660LGB8</accession>
<evidence type="ECO:0000256" key="2">
    <source>
        <dbReference type="HAMAP-Rule" id="MF_00163"/>
    </source>
</evidence>
<sequence length="189" mass="20839">MSESKERAFALIRQWGDPVLRERARPVEAFDAAFAQHVAELEEIMRAADGAGLAAPQVGSLRRVFVYRLPDDAEDAPARVVVNPTIVSNGDERESVLEGCLSLGKAQVHVSVERPVEIVLEGQDAHGEPLRLEVSGLHARILQHETDHLDGVLMLDRTLPEHKRAAIRALNAGEAWRPPRPDDEDEVDA</sequence>
<dbReference type="GO" id="GO:0046872">
    <property type="term" value="F:metal ion binding"/>
    <property type="evidence" value="ECO:0007669"/>
    <property type="project" value="UniProtKB-KW"/>
</dbReference>
<keyword evidence="2" id="KW-0378">Hydrolase</keyword>
<comment type="catalytic activity">
    <reaction evidence="2">
        <text>N-terminal N-formyl-L-methionyl-[peptide] + H2O = N-terminal L-methionyl-[peptide] + formate</text>
        <dbReference type="Rhea" id="RHEA:24420"/>
        <dbReference type="Rhea" id="RHEA-COMP:10639"/>
        <dbReference type="Rhea" id="RHEA-COMP:10640"/>
        <dbReference type="ChEBI" id="CHEBI:15377"/>
        <dbReference type="ChEBI" id="CHEBI:15740"/>
        <dbReference type="ChEBI" id="CHEBI:49298"/>
        <dbReference type="ChEBI" id="CHEBI:64731"/>
        <dbReference type="EC" id="3.5.1.88"/>
    </reaction>
</comment>
<comment type="caution">
    <text evidence="3">The sequence shown here is derived from an EMBL/GenBank/DDBJ whole genome shotgun (WGS) entry which is preliminary data.</text>
</comment>
<reference evidence="3 4" key="1">
    <citation type="submission" date="2018-10" db="EMBL/GenBank/DDBJ databases">
        <title>Genomic Encyclopedia of Archaeal and Bacterial Type Strains, Phase II (KMG-II): from individual species to whole genera.</title>
        <authorList>
            <person name="Goeker M."/>
        </authorList>
    </citation>
    <scope>NUCLEOTIDE SEQUENCE [LARGE SCALE GENOMIC DNA]</scope>
    <source>
        <strain evidence="3 4">DSM 14954</strain>
    </source>
</reference>
<evidence type="ECO:0000256" key="1">
    <source>
        <dbReference type="ARBA" id="ARBA00010759"/>
    </source>
</evidence>
<dbReference type="CDD" id="cd00487">
    <property type="entry name" value="Pep_deformylase"/>
    <property type="match status" value="1"/>
</dbReference>
<dbReference type="PANTHER" id="PTHR10458:SF22">
    <property type="entry name" value="PEPTIDE DEFORMYLASE"/>
    <property type="match status" value="1"/>
</dbReference>
<comment type="cofactor">
    <cofactor evidence="2">
        <name>Fe(2+)</name>
        <dbReference type="ChEBI" id="CHEBI:29033"/>
    </cofactor>
    <text evidence="2">Binds 1 Fe(2+) ion.</text>
</comment>
<dbReference type="OrthoDB" id="9804313at2"/>
<dbReference type="GO" id="GO:0006412">
    <property type="term" value="P:translation"/>
    <property type="evidence" value="ECO:0007669"/>
    <property type="project" value="UniProtKB-UniRule"/>
</dbReference>
<feature type="binding site" evidence="2">
    <location>
        <position position="148"/>
    </location>
    <ligand>
        <name>Fe cation</name>
        <dbReference type="ChEBI" id="CHEBI:24875"/>
    </ligand>
</feature>
<evidence type="ECO:0000313" key="4">
    <source>
        <dbReference type="Proteomes" id="UP000278962"/>
    </source>
</evidence>
<feature type="binding site" evidence="2">
    <location>
        <position position="100"/>
    </location>
    <ligand>
        <name>Fe cation</name>
        <dbReference type="ChEBI" id="CHEBI:24875"/>
    </ligand>
</feature>
<dbReference type="PANTHER" id="PTHR10458">
    <property type="entry name" value="PEPTIDE DEFORMYLASE"/>
    <property type="match status" value="1"/>
</dbReference>
<keyword evidence="2" id="KW-0408">Iron</keyword>
<dbReference type="HAMAP" id="MF_00163">
    <property type="entry name" value="Pep_deformylase"/>
    <property type="match status" value="1"/>
</dbReference>
<dbReference type="Pfam" id="PF01327">
    <property type="entry name" value="Pep_deformylase"/>
    <property type="match status" value="1"/>
</dbReference>
<proteinExistence type="inferred from homology"/>
<dbReference type="EMBL" id="RBIL01000001">
    <property type="protein sequence ID" value="RKQ93316.1"/>
    <property type="molecule type" value="Genomic_DNA"/>
</dbReference>
<dbReference type="Gene3D" id="3.90.45.10">
    <property type="entry name" value="Peptide deformylase"/>
    <property type="match status" value="1"/>
</dbReference>
<organism evidence="3 4">
    <name type="scientific">Solirubrobacter pauli</name>
    <dbReference type="NCBI Taxonomy" id="166793"/>
    <lineage>
        <taxon>Bacteria</taxon>
        <taxon>Bacillati</taxon>
        <taxon>Actinomycetota</taxon>
        <taxon>Thermoleophilia</taxon>
        <taxon>Solirubrobacterales</taxon>
        <taxon>Solirubrobacteraceae</taxon>
        <taxon>Solirubrobacter</taxon>
    </lineage>
</organism>
<keyword evidence="2" id="KW-0648">Protein biosynthesis</keyword>
<feature type="binding site" evidence="2">
    <location>
        <position position="144"/>
    </location>
    <ligand>
        <name>Fe cation</name>
        <dbReference type="ChEBI" id="CHEBI:24875"/>
    </ligand>
</feature>